<dbReference type="SUPFAM" id="SSF51445">
    <property type="entry name" value="(Trans)glycosidases"/>
    <property type="match status" value="1"/>
</dbReference>
<dbReference type="EMBL" id="CP039712">
    <property type="protein sequence ID" value="QCI85786.1"/>
    <property type="molecule type" value="Genomic_DNA"/>
</dbReference>
<dbReference type="AlphaFoldDB" id="A0A4D7CU40"/>
<dbReference type="InterPro" id="IPR017853">
    <property type="entry name" value="GH"/>
</dbReference>
<dbReference type="Gene3D" id="2.40.100.10">
    <property type="entry name" value="Cyclophilin-like"/>
    <property type="match status" value="1"/>
</dbReference>
<dbReference type="InterPro" id="IPR029000">
    <property type="entry name" value="Cyclophilin-like_dom_sf"/>
</dbReference>
<dbReference type="SUPFAM" id="SSF50891">
    <property type="entry name" value="Cyclophilin-like"/>
    <property type="match status" value="1"/>
</dbReference>
<accession>A0A4D7CU40</accession>
<dbReference type="Proteomes" id="UP000298615">
    <property type="component" value="Chromosome"/>
</dbReference>
<dbReference type="RefSeq" id="WP_136952631.1">
    <property type="nucleotide sequence ID" value="NZ_CP039712.1"/>
</dbReference>
<dbReference type="Gene3D" id="3.20.20.70">
    <property type="entry name" value="Aldolase class I"/>
    <property type="match status" value="1"/>
</dbReference>
<dbReference type="OrthoDB" id="5809921at2"/>
<dbReference type="PANTHER" id="PTHR38435:SF2">
    <property type="entry name" value="DUF871 DOMAIN-CONTAINING PROTEIN"/>
    <property type="match status" value="1"/>
</dbReference>
<feature type="domain" description="6-phospho-N-acetylmuramidase C-terminal" evidence="1">
    <location>
        <begin position="250"/>
        <end position="345"/>
    </location>
</feature>
<proteinExistence type="predicted"/>
<evidence type="ECO:0000259" key="1">
    <source>
        <dbReference type="Pfam" id="PF05913"/>
    </source>
</evidence>
<evidence type="ECO:0000313" key="3">
    <source>
        <dbReference type="EMBL" id="QCI85786.1"/>
    </source>
</evidence>
<dbReference type="PANTHER" id="PTHR38435">
    <property type="match status" value="1"/>
</dbReference>
<dbReference type="KEGG" id="vao:FA707_01860"/>
<keyword evidence="4" id="KW-1185">Reference proteome</keyword>
<reference evidence="3 4" key="1">
    <citation type="submission" date="2019-04" db="EMBL/GenBank/DDBJ databases">
        <title>Vagococcus sp. nov., isolated from faeces of yaks (Bos grunniens).</title>
        <authorList>
            <person name="Ge Y."/>
        </authorList>
    </citation>
    <scope>NUCLEOTIDE SEQUENCE [LARGE SCALE GENOMIC DNA]</scope>
    <source>
        <strain evidence="3 4">MN-17</strain>
    </source>
</reference>
<dbReference type="InterPro" id="IPR013785">
    <property type="entry name" value="Aldolase_TIM"/>
</dbReference>
<gene>
    <name evidence="3" type="ORF">FA707_01860</name>
</gene>
<dbReference type="InterPro" id="IPR043894">
    <property type="entry name" value="MupG_C"/>
</dbReference>
<organism evidence="3 4">
    <name type="scientific">Vagococcus zengguangii</name>
    <dbReference type="NCBI Taxonomy" id="2571750"/>
    <lineage>
        <taxon>Bacteria</taxon>
        <taxon>Bacillati</taxon>
        <taxon>Bacillota</taxon>
        <taxon>Bacilli</taxon>
        <taxon>Lactobacillales</taxon>
        <taxon>Enterococcaceae</taxon>
        <taxon>Vagococcus</taxon>
    </lineage>
</organism>
<protein>
    <submittedName>
        <fullName evidence="3">DUF871 domain-containing protein</fullName>
    </submittedName>
</protein>
<evidence type="ECO:0000259" key="2">
    <source>
        <dbReference type="Pfam" id="PF19200"/>
    </source>
</evidence>
<sequence length="352" mass="40218">MTSKLFGISVYLQDLSEEYIRSASENGARYIFTSLHIPEEDLSRATEQLDELITYCHQYNMLLVPDVSPVTFEKLKIPAGDFKELKEMGIKAIRLDYGFDDIDRIKSLQEDFEIILNASTLNETFITEALAYGVDLQRIIAIHNFYPKNETGLSLQSVKLMNEIFLKYEIPVMAFVTGDALKRFPLFEGLPTVESHRTKHPYVATVELIECTNSSGVMIGDSQAYASTLRFIRDYLQNKVITLPIYLDKRYHDLFSQTLTSRRDVSEKIVRLTTPRCSGIRPENNGDRQFGDIILLNDLSNRYGGEIQLCKMSLPFYSGGNKIGFVHPDFKELLHFIDGSHVIKFVPLEVLD</sequence>
<dbReference type="InterPro" id="IPR008589">
    <property type="entry name" value="MupG"/>
</dbReference>
<dbReference type="Pfam" id="PF05913">
    <property type="entry name" value="MupG_C"/>
    <property type="match status" value="1"/>
</dbReference>
<feature type="domain" description="6-phospho-N-acetylmuramidase N-terminal" evidence="2">
    <location>
        <begin position="6"/>
        <end position="231"/>
    </location>
</feature>
<name>A0A4D7CU40_9ENTE</name>
<dbReference type="Pfam" id="PF19200">
    <property type="entry name" value="MupG_N"/>
    <property type="match status" value="1"/>
</dbReference>
<dbReference type="InterPro" id="IPR043797">
    <property type="entry name" value="MupG_N"/>
</dbReference>
<evidence type="ECO:0000313" key="4">
    <source>
        <dbReference type="Proteomes" id="UP000298615"/>
    </source>
</evidence>